<keyword evidence="1" id="KW-0732">Signal</keyword>
<reference evidence="2" key="2">
    <citation type="submission" date="2021-08" db="EMBL/GenBank/DDBJ databases">
        <authorList>
            <person name="Tani A."/>
            <person name="Ola A."/>
            <person name="Ogura Y."/>
            <person name="Katsura K."/>
            <person name="Hayashi T."/>
        </authorList>
    </citation>
    <scope>NUCLEOTIDE SEQUENCE</scope>
    <source>
        <strain evidence="2">DSM 23674</strain>
    </source>
</reference>
<evidence type="ECO:0008006" key="4">
    <source>
        <dbReference type="Google" id="ProtNLM"/>
    </source>
</evidence>
<name>A0ABQ4TSY1_9HYPH</name>
<dbReference type="Proteomes" id="UP001055101">
    <property type="component" value="Unassembled WGS sequence"/>
</dbReference>
<protein>
    <recommendedName>
        <fullName evidence="4">3',5'-cyclic-nucleotide phosphodiesterase</fullName>
    </recommendedName>
</protein>
<evidence type="ECO:0000256" key="1">
    <source>
        <dbReference type="SAM" id="SignalP"/>
    </source>
</evidence>
<comment type="caution">
    <text evidence="2">The sequence shown here is derived from an EMBL/GenBank/DDBJ whole genome shotgun (WGS) entry which is preliminary data.</text>
</comment>
<keyword evidence="3" id="KW-1185">Reference proteome</keyword>
<evidence type="ECO:0000313" key="3">
    <source>
        <dbReference type="Proteomes" id="UP001055101"/>
    </source>
</evidence>
<dbReference type="EMBL" id="BPRA01000029">
    <property type="protein sequence ID" value="GJE57768.1"/>
    <property type="molecule type" value="Genomic_DNA"/>
</dbReference>
<feature type="signal peptide" evidence="1">
    <location>
        <begin position="1"/>
        <end position="20"/>
    </location>
</feature>
<evidence type="ECO:0000313" key="2">
    <source>
        <dbReference type="EMBL" id="GJE57768.1"/>
    </source>
</evidence>
<gene>
    <name evidence="2" type="ORF">EKPJFOCH_4286</name>
</gene>
<feature type="chain" id="PRO_5047400821" description="3',5'-cyclic-nucleotide phosphodiesterase" evidence="1">
    <location>
        <begin position="21"/>
        <end position="79"/>
    </location>
</feature>
<organism evidence="2 3">
    <name type="scientific">Methylobacterium thuringiense</name>
    <dbReference type="NCBI Taxonomy" id="1003091"/>
    <lineage>
        <taxon>Bacteria</taxon>
        <taxon>Pseudomonadati</taxon>
        <taxon>Pseudomonadota</taxon>
        <taxon>Alphaproteobacteria</taxon>
        <taxon>Hyphomicrobiales</taxon>
        <taxon>Methylobacteriaceae</taxon>
        <taxon>Methylobacterium</taxon>
    </lineage>
</organism>
<proteinExistence type="predicted"/>
<sequence>MRRIVLATAIAAAVTGAALAQGQPPIQGPEDATCREDARNRLLGAPNPQGLSPFDLGAQLYHECMKRLGAEGVAPKRRD</sequence>
<reference evidence="2" key="1">
    <citation type="journal article" date="2021" name="Front. Microbiol.">
        <title>Comprehensive Comparative Genomics and Phenotyping of Methylobacterium Species.</title>
        <authorList>
            <person name="Alessa O."/>
            <person name="Ogura Y."/>
            <person name="Fujitani Y."/>
            <person name="Takami H."/>
            <person name="Hayashi T."/>
            <person name="Sahin N."/>
            <person name="Tani A."/>
        </authorList>
    </citation>
    <scope>NUCLEOTIDE SEQUENCE</scope>
    <source>
        <strain evidence="2">DSM 23674</strain>
    </source>
</reference>
<accession>A0ABQ4TSY1</accession>